<dbReference type="KEGG" id="pmrn:116943278"/>
<evidence type="ECO:0000256" key="2">
    <source>
        <dbReference type="ARBA" id="ARBA00022692"/>
    </source>
</evidence>
<dbReference type="Pfam" id="PF07679">
    <property type="entry name" value="I-set"/>
    <property type="match status" value="3"/>
</dbReference>
<dbReference type="InterPro" id="IPR013783">
    <property type="entry name" value="Ig-like_fold"/>
</dbReference>
<dbReference type="InterPro" id="IPR003598">
    <property type="entry name" value="Ig_sub2"/>
</dbReference>
<keyword evidence="17" id="KW-1185">Reference proteome</keyword>
<keyword evidence="7" id="KW-0325">Glycoprotein</keyword>
<dbReference type="PANTHER" id="PTHR10075">
    <property type="entry name" value="BASIGIN RELATED"/>
    <property type="match status" value="1"/>
</dbReference>
<keyword evidence="18" id="KW-0418">Kinase</keyword>
<evidence type="ECO:0000256" key="14">
    <source>
        <dbReference type="SAM" id="SignalP"/>
    </source>
</evidence>
<keyword evidence="10" id="KW-0547">Nucleotide-binding</keyword>
<organism evidence="17 18">
    <name type="scientific">Petromyzon marinus</name>
    <name type="common">Sea lamprey</name>
    <dbReference type="NCBI Taxonomy" id="7757"/>
    <lineage>
        <taxon>Eukaryota</taxon>
        <taxon>Metazoa</taxon>
        <taxon>Chordata</taxon>
        <taxon>Craniata</taxon>
        <taxon>Vertebrata</taxon>
        <taxon>Cyclostomata</taxon>
        <taxon>Hyperoartia</taxon>
        <taxon>Petromyzontiformes</taxon>
        <taxon>Petromyzontidae</taxon>
        <taxon>Petromyzon</taxon>
    </lineage>
</organism>
<feature type="region of interest" description="Disordered" evidence="12">
    <location>
        <begin position="719"/>
        <end position="742"/>
    </location>
</feature>
<feature type="domain" description="Ig-like" evidence="16">
    <location>
        <begin position="211"/>
        <end position="297"/>
    </location>
</feature>
<dbReference type="Pfam" id="PF07714">
    <property type="entry name" value="PK_Tyr_Ser-Thr"/>
    <property type="match status" value="1"/>
</dbReference>
<dbReference type="PANTHER" id="PTHR10075:SF103">
    <property type="entry name" value="ROUNDABOUT HOMOLOG 4"/>
    <property type="match status" value="1"/>
</dbReference>
<protein>
    <submittedName>
        <fullName evidence="18">Inactive tyrosine-protein kinase 7</fullName>
    </submittedName>
</protein>
<dbReference type="SUPFAM" id="SSF48726">
    <property type="entry name" value="Immunoglobulin"/>
    <property type="match status" value="7"/>
</dbReference>
<dbReference type="RefSeq" id="XP_032811886.1">
    <property type="nucleotide sequence ID" value="XM_032955995.1"/>
</dbReference>
<feature type="chain" id="PRO_5042482392" evidence="14">
    <location>
        <begin position="19"/>
        <end position="1073"/>
    </location>
</feature>
<feature type="domain" description="Ig-like" evidence="16">
    <location>
        <begin position="94"/>
        <end position="204"/>
    </location>
</feature>
<reference evidence="18" key="1">
    <citation type="submission" date="2025-08" db="UniProtKB">
        <authorList>
            <consortium name="RefSeq"/>
        </authorList>
    </citation>
    <scope>IDENTIFICATION</scope>
    <source>
        <tissue evidence="18">Sperm</tissue>
    </source>
</reference>
<dbReference type="GO" id="GO:0070593">
    <property type="term" value="P:dendrite self-avoidance"/>
    <property type="evidence" value="ECO:0007669"/>
    <property type="project" value="TreeGrafter"/>
</dbReference>
<accession>A0AAJ7T5S6</accession>
<evidence type="ECO:0000256" key="11">
    <source>
        <dbReference type="PIRSR" id="PIRSR000615-3"/>
    </source>
</evidence>
<feature type="transmembrane region" description="Helical" evidence="13">
    <location>
        <begin position="691"/>
        <end position="712"/>
    </location>
</feature>
<evidence type="ECO:0000256" key="8">
    <source>
        <dbReference type="ARBA" id="ARBA00023319"/>
    </source>
</evidence>
<feature type="domain" description="Ig-like" evidence="16">
    <location>
        <begin position="491"/>
        <end position="573"/>
    </location>
</feature>
<dbReference type="SMART" id="SM00408">
    <property type="entry name" value="IGc2"/>
    <property type="match status" value="7"/>
</dbReference>
<evidence type="ECO:0000313" key="18">
    <source>
        <dbReference type="RefSeq" id="XP_032811886.1"/>
    </source>
</evidence>
<feature type="active site" description="Proton acceptor" evidence="9">
    <location>
        <position position="933"/>
    </location>
</feature>
<dbReference type="FunFam" id="2.60.40.10:FF:000343">
    <property type="entry name" value="inactive tyrosine-protein kinase 7"/>
    <property type="match status" value="1"/>
</dbReference>
<dbReference type="PIRSF" id="PIRSF000615">
    <property type="entry name" value="TyrPK_CSF1-R"/>
    <property type="match status" value="1"/>
</dbReference>
<evidence type="ECO:0000259" key="16">
    <source>
        <dbReference type="PROSITE" id="PS50835"/>
    </source>
</evidence>
<evidence type="ECO:0000256" key="4">
    <source>
        <dbReference type="ARBA" id="ARBA00023136"/>
    </source>
</evidence>
<dbReference type="PROSITE" id="PS50011">
    <property type="entry name" value="PROTEIN_KINASE_DOM"/>
    <property type="match status" value="1"/>
</dbReference>
<feature type="compositionally biased region" description="Acidic residues" evidence="12">
    <location>
        <begin position="809"/>
        <end position="821"/>
    </location>
</feature>
<dbReference type="InterPro" id="IPR000719">
    <property type="entry name" value="Prot_kinase_dom"/>
</dbReference>
<evidence type="ECO:0000313" key="17">
    <source>
        <dbReference type="Proteomes" id="UP001318040"/>
    </source>
</evidence>
<dbReference type="GO" id="GO:0007411">
    <property type="term" value="P:axon guidance"/>
    <property type="evidence" value="ECO:0007669"/>
    <property type="project" value="TreeGrafter"/>
</dbReference>
<proteinExistence type="predicted"/>
<evidence type="ECO:0000256" key="12">
    <source>
        <dbReference type="SAM" id="MobiDB-lite"/>
    </source>
</evidence>
<dbReference type="Gene3D" id="1.10.510.10">
    <property type="entry name" value="Transferase(Phosphotransferase) domain 1"/>
    <property type="match status" value="1"/>
</dbReference>
<evidence type="ECO:0000256" key="9">
    <source>
        <dbReference type="PIRSR" id="PIRSR000615-1"/>
    </source>
</evidence>
<evidence type="ECO:0000256" key="1">
    <source>
        <dbReference type="ARBA" id="ARBA00004479"/>
    </source>
</evidence>
<dbReference type="CDD" id="cd00096">
    <property type="entry name" value="Ig"/>
    <property type="match status" value="2"/>
</dbReference>
<evidence type="ECO:0000256" key="7">
    <source>
        <dbReference type="ARBA" id="ARBA00023180"/>
    </source>
</evidence>
<dbReference type="InterPro" id="IPR007110">
    <property type="entry name" value="Ig-like_dom"/>
</dbReference>
<gene>
    <name evidence="18" type="primary">PTK7</name>
</gene>
<dbReference type="AlphaFoldDB" id="A0AAJ7T5S6"/>
<dbReference type="GO" id="GO:0046872">
    <property type="term" value="F:metal ion binding"/>
    <property type="evidence" value="ECO:0007669"/>
    <property type="project" value="UniProtKB-KW"/>
</dbReference>
<dbReference type="FunFam" id="2.60.40.10:FF:000377">
    <property type="entry name" value="Protein tyrosine kinase 7 (inactive)"/>
    <property type="match status" value="1"/>
</dbReference>
<feature type="domain" description="Ig-like" evidence="16">
    <location>
        <begin position="4"/>
        <end position="93"/>
    </location>
</feature>
<evidence type="ECO:0000256" key="10">
    <source>
        <dbReference type="PIRSR" id="PIRSR000615-2"/>
    </source>
</evidence>
<comment type="subcellular location">
    <subcellularLocation>
        <location evidence="1">Membrane</location>
        <topology evidence="1">Single-pass type I membrane protein</topology>
    </subcellularLocation>
</comment>
<name>A0AAJ7T5S6_PETMA</name>
<dbReference type="InterPro" id="IPR011009">
    <property type="entry name" value="Kinase-like_dom_sf"/>
</dbReference>
<dbReference type="PRINTS" id="PR00109">
    <property type="entry name" value="TYRKINASE"/>
</dbReference>
<evidence type="ECO:0000256" key="13">
    <source>
        <dbReference type="SAM" id="Phobius"/>
    </source>
</evidence>
<evidence type="ECO:0000256" key="5">
    <source>
        <dbReference type="ARBA" id="ARBA00023157"/>
    </source>
</evidence>
<keyword evidence="11" id="KW-0460">Magnesium</keyword>
<dbReference type="CTD" id="5754"/>
<dbReference type="Pfam" id="PF13927">
    <property type="entry name" value="Ig_3"/>
    <property type="match status" value="3"/>
</dbReference>
<feature type="domain" description="Ig-like" evidence="16">
    <location>
        <begin position="396"/>
        <end position="482"/>
    </location>
</feature>
<feature type="binding site" evidence="10">
    <location>
        <position position="937"/>
    </location>
    <ligand>
        <name>ATP</name>
        <dbReference type="ChEBI" id="CHEBI:30616"/>
    </ligand>
</feature>
<dbReference type="InterPro" id="IPR036179">
    <property type="entry name" value="Ig-like_dom_sf"/>
</dbReference>
<evidence type="ECO:0000256" key="6">
    <source>
        <dbReference type="ARBA" id="ARBA00023170"/>
    </source>
</evidence>
<feature type="region of interest" description="Disordered" evidence="12">
    <location>
        <begin position="804"/>
        <end position="824"/>
    </location>
</feature>
<dbReference type="InterPro" id="IPR001245">
    <property type="entry name" value="Ser-Thr/Tyr_kinase_cat_dom"/>
</dbReference>
<dbReference type="Gene3D" id="2.60.40.10">
    <property type="entry name" value="Immunoglobulins"/>
    <property type="match status" value="7"/>
</dbReference>
<keyword evidence="14" id="KW-0732">Signal</keyword>
<evidence type="ECO:0000259" key="15">
    <source>
        <dbReference type="PROSITE" id="PS50011"/>
    </source>
</evidence>
<dbReference type="Gene3D" id="3.30.200.20">
    <property type="entry name" value="Phosphorylase Kinase, domain 1"/>
    <property type="match status" value="1"/>
</dbReference>
<evidence type="ECO:0000256" key="3">
    <source>
        <dbReference type="ARBA" id="ARBA00022989"/>
    </source>
</evidence>
<feature type="domain" description="Protein kinase" evidence="15">
    <location>
        <begin position="778"/>
        <end position="1065"/>
    </location>
</feature>
<dbReference type="Proteomes" id="UP001318040">
    <property type="component" value="Chromosome 17"/>
</dbReference>
<keyword evidence="11" id="KW-0479">Metal-binding</keyword>
<sequence>MRLPGVLLLLCVLAGARAAIVFTEEPISQDAQHGRFAILRCEVAEPAGVTFSWLLDGHHLPDTARRFVEGSNLQFSAVDRKLDAGVFVCVVRDPSTGEVARSQDASLNIKWIETGGVTLDDPVSREDIKVSSSIKLHCHIEGHHRPLYQWLRDGVELQADARLVPSRDGSLTLSNVSAADNGAYTCCGQNLMGSMCSVSNFTLDLYDVSVPRLVVRPVDQVVSRNEAAFFHCQFTADPPPTPIWYFNGEPITNKPRTTIFPNGSLLVSQVKQRNVGAYRCVARGARGKEASAEATLALAYIGDLVPLDAVAVQEGASRRVQCGPVPGQPPPAVWWERDGARIGAGRGGGGRVHVTDVGELRLDPARAGDSGTYQCVAENKAGRRQQEVTITVATVPVWVMPPVDSALQEGQPGFLHCSTNATPTPHVAWYKNNFDISVQDGRFEVFPNGTLRINAVEVYDGTVYTCNSSTAAGSITRAARVHVLANLKFTPTPQLHQCLELGKSSSVHCSATGREPPVITWSRQGHGALLPPGVAQEAGTLVFRKVDASHEGDYSCTASNSMQGDIEATVRLQVAVFPYFKMEPENTTVYAGDSAMFHCQALGDPEPSAQWKVRGHILNSNEPINRVELLPNGSLLIRDVRNEDSGWYTCIAGNKCNIKHHDAYLYIVVRPLTVPPTEETQVSPYKMIQTIGLSVGAAVAYIIMVLGLMLYCKKRRKSRSSKKQPSTGEPETEHLNGDPLHENGDAVAELKEEEIALTAGPGKRASLHDRPTVAKQSIQRITLLGKGQFGEVYLAKVAGLTLPAAGGKEDDDDDDDDDEDAAAPAAEAETVAMVKALGSRDERAQAEFQREVDLFGKASHVAVARLLAVCKEPLQMVLEYTDLGDLKQYLKLSRGDDKEIKMKPLTAQQKLSVCVQVAQGMVHLSSQRLVHGDLAARNCLVSSDNSVKISCPGLSRDVYSSEYFEHRQALIPLRWMAPEAVAEGDLSTKSDVWAVGVLLWEVCTLGELPYAKLKDEEVFRAVQSGSLKPLSTKACLAHVSKLLQRCLAPSPRDRPSFPDVLHDLSSVQLDTSV</sequence>
<feature type="binding site" evidence="11">
    <location>
        <position position="938"/>
    </location>
    <ligand>
        <name>Mg(2+)</name>
        <dbReference type="ChEBI" id="CHEBI:18420"/>
    </ligand>
</feature>
<feature type="signal peptide" evidence="14">
    <location>
        <begin position="1"/>
        <end position="18"/>
    </location>
</feature>
<dbReference type="PROSITE" id="PS50835">
    <property type="entry name" value="IG_LIKE"/>
    <property type="match status" value="7"/>
</dbReference>
<dbReference type="SMART" id="SM00409">
    <property type="entry name" value="IG"/>
    <property type="match status" value="7"/>
</dbReference>
<dbReference type="GO" id="GO:0030424">
    <property type="term" value="C:axon"/>
    <property type="evidence" value="ECO:0007669"/>
    <property type="project" value="TreeGrafter"/>
</dbReference>
<dbReference type="PROSITE" id="PS00109">
    <property type="entry name" value="PROTEIN_KINASE_TYR"/>
    <property type="match status" value="1"/>
</dbReference>
<feature type="compositionally biased region" description="Basic and acidic residues" evidence="12">
    <location>
        <begin position="731"/>
        <end position="742"/>
    </location>
</feature>
<dbReference type="GO" id="GO:0098632">
    <property type="term" value="F:cell-cell adhesion mediator activity"/>
    <property type="evidence" value="ECO:0007669"/>
    <property type="project" value="TreeGrafter"/>
</dbReference>
<keyword evidence="6" id="KW-0675">Receptor</keyword>
<dbReference type="GO" id="GO:0005886">
    <property type="term" value="C:plasma membrane"/>
    <property type="evidence" value="ECO:0007669"/>
    <property type="project" value="TreeGrafter"/>
</dbReference>
<feature type="domain" description="Ig-like" evidence="16">
    <location>
        <begin position="312"/>
        <end position="391"/>
    </location>
</feature>
<dbReference type="InterPro" id="IPR003599">
    <property type="entry name" value="Ig_sub"/>
</dbReference>
<keyword evidence="4 13" id="KW-0472">Membrane</keyword>
<feature type="domain" description="Ig-like" evidence="16">
    <location>
        <begin position="578"/>
        <end position="654"/>
    </location>
</feature>
<dbReference type="InterPro" id="IPR013098">
    <property type="entry name" value="Ig_I-set"/>
</dbReference>
<keyword evidence="2 13" id="KW-0812">Transmembrane</keyword>
<keyword evidence="5" id="KW-1015">Disulfide bond</keyword>
<keyword evidence="18" id="KW-0808">Transferase</keyword>
<dbReference type="FunFam" id="1.10.510.10:FF:000200">
    <property type="entry name" value="inactive tyrosine-protein kinase 7"/>
    <property type="match status" value="1"/>
</dbReference>
<dbReference type="GO" id="GO:0005524">
    <property type="term" value="F:ATP binding"/>
    <property type="evidence" value="ECO:0007669"/>
    <property type="project" value="UniProtKB-KW"/>
</dbReference>
<dbReference type="InterPro" id="IPR008266">
    <property type="entry name" value="Tyr_kinase_AS"/>
</dbReference>
<dbReference type="GO" id="GO:0004672">
    <property type="term" value="F:protein kinase activity"/>
    <property type="evidence" value="ECO:0007669"/>
    <property type="project" value="InterPro"/>
</dbReference>
<keyword evidence="3 13" id="KW-1133">Transmembrane helix</keyword>
<dbReference type="SUPFAM" id="SSF56112">
    <property type="entry name" value="Protein kinase-like (PK-like)"/>
    <property type="match status" value="1"/>
</dbReference>
<dbReference type="GO" id="GO:0007156">
    <property type="term" value="P:homophilic cell adhesion via plasma membrane adhesion molecules"/>
    <property type="evidence" value="ECO:0007669"/>
    <property type="project" value="TreeGrafter"/>
</dbReference>
<keyword evidence="10" id="KW-0067">ATP-binding</keyword>
<keyword evidence="8" id="KW-0393">Immunoglobulin domain</keyword>